<dbReference type="Pfam" id="PF13960">
    <property type="entry name" value="DUF4218"/>
    <property type="match status" value="1"/>
</dbReference>
<dbReference type="Pfam" id="PF02992">
    <property type="entry name" value="Transposase_21"/>
    <property type="match status" value="1"/>
</dbReference>
<comment type="caution">
    <text evidence="3">The sequence shown here is derived from an EMBL/GenBank/DDBJ whole genome shotgun (WGS) entry which is preliminary data.</text>
</comment>
<keyword evidence="4" id="KW-1185">Reference proteome</keyword>
<protein>
    <recommendedName>
        <fullName evidence="5">DUF4218 domain-containing protein</fullName>
    </recommendedName>
</protein>
<dbReference type="EMBL" id="SZYD01000001">
    <property type="protein sequence ID" value="KAD7477552.1"/>
    <property type="molecule type" value="Genomic_DNA"/>
</dbReference>
<dbReference type="PANTHER" id="PTHR48258">
    <property type="entry name" value="DUF4218 DOMAIN-CONTAINING PROTEIN-RELATED"/>
    <property type="match status" value="1"/>
</dbReference>
<feature type="domain" description="DUF4218" evidence="2">
    <location>
        <begin position="305"/>
        <end position="409"/>
    </location>
</feature>
<dbReference type="Proteomes" id="UP000326396">
    <property type="component" value="Linkage Group LG1"/>
</dbReference>
<dbReference type="PANTHER" id="PTHR48258:SF9">
    <property type="entry name" value="OS01G0348150 PROTEIN"/>
    <property type="match status" value="1"/>
</dbReference>
<organism evidence="3 4">
    <name type="scientific">Mikania micrantha</name>
    <name type="common">bitter vine</name>
    <dbReference type="NCBI Taxonomy" id="192012"/>
    <lineage>
        <taxon>Eukaryota</taxon>
        <taxon>Viridiplantae</taxon>
        <taxon>Streptophyta</taxon>
        <taxon>Embryophyta</taxon>
        <taxon>Tracheophyta</taxon>
        <taxon>Spermatophyta</taxon>
        <taxon>Magnoliopsida</taxon>
        <taxon>eudicotyledons</taxon>
        <taxon>Gunneridae</taxon>
        <taxon>Pentapetalae</taxon>
        <taxon>asterids</taxon>
        <taxon>campanulids</taxon>
        <taxon>Asterales</taxon>
        <taxon>Asteraceae</taxon>
        <taxon>Asteroideae</taxon>
        <taxon>Heliantheae alliance</taxon>
        <taxon>Eupatorieae</taxon>
        <taxon>Mikania</taxon>
    </lineage>
</organism>
<feature type="domain" description="DUF4216" evidence="1">
    <location>
        <begin position="574"/>
        <end position="642"/>
    </location>
</feature>
<dbReference type="InterPro" id="IPR004242">
    <property type="entry name" value="Transposase_21"/>
</dbReference>
<evidence type="ECO:0000259" key="1">
    <source>
        <dbReference type="Pfam" id="PF13952"/>
    </source>
</evidence>
<evidence type="ECO:0000259" key="2">
    <source>
        <dbReference type="Pfam" id="PF13960"/>
    </source>
</evidence>
<dbReference type="InterPro" id="IPR025452">
    <property type="entry name" value="DUF4218"/>
</dbReference>
<reference evidence="3 4" key="1">
    <citation type="submission" date="2019-05" db="EMBL/GenBank/DDBJ databases">
        <title>Mikania micrantha, genome provides insights into the molecular mechanism of rapid growth.</title>
        <authorList>
            <person name="Liu B."/>
        </authorList>
    </citation>
    <scope>NUCLEOTIDE SEQUENCE [LARGE SCALE GENOMIC DNA]</scope>
    <source>
        <strain evidence="3">NLD-2019</strain>
        <tissue evidence="3">Leaf</tissue>
    </source>
</reference>
<proteinExistence type="predicted"/>
<dbReference type="OrthoDB" id="1087172at2759"/>
<dbReference type="AlphaFoldDB" id="A0A5N6PZ47"/>
<evidence type="ECO:0000313" key="4">
    <source>
        <dbReference type="Proteomes" id="UP000326396"/>
    </source>
</evidence>
<evidence type="ECO:0000313" key="3">
    <source>
        <dbReference type="EMBL" id="KAD7477552.1"/>
    </source>
</evidence>
<sequence length="742" mass="84675">MSSRHSTWPVLLCNYNLPPWLCMKRKYIMMTLLIQGPKQPGNDIDVYLAPLIDDLKTLWASGVDVYDAYKKENFILRAMIFCTISDFPAYGNLSGYSTKGKKACPVCEDETHSIWLKNCKKTVYMGHRRFLPAGKRTRAKNDSIWKKRSIMWDLPYWKHLDVRHCLDVMHIEKNVCDSLLGLLLNIPGKTKDGINVRKDMVDMGIRKELGPVETVNRIYLPPACYTLSKEEKIKFCKCLHDIKVPSNYSANIKRLVSMQDCKLLCMKSHDCHVLMTHMIPIAVRGILPEKIRHTITKLCLFFNMIHSKVIDPESLDTWQKEVILTLCELEMYFPPSFFDVMVHLITHIIGEIKACGPVFLRYMYPFERYMGFLKGYVRNRNKPEGSIVEGYASEEVIEFCTSYLEGVKSIGVPQSCHSGKLEGVGGVGMKTLIPSRDELQLAHLLVLKHMTCLGPYVEEHLNVLRSANQGKDEMWYVIRHNKEFASWMKTKVMTNKVDETVKRLGQGPDFKVKSYQGYDINGYTFYTEKQDQKSTMQNSGVTLIASTAEFDRADRSRMLRVAKDSYYGIIQEIWELNYYSFIMPVFKCKWVNNRTGVKVDSHGFTLVDLTSDGYASEPFVLAKQVAQVFYVNDPSKSRYHIVLQGKRRILGVDNVTNEDEYDHFDDLPPFSVGIQPTTNIIEGTTYLRSDHSEGIYVDKPRQTKAVTSSTVTLEAAVKATAAVESTPVAAVIQVLLGGALRS</sequence>
<name>A0A5N6PZ47_9ASTR</name>
<gene>
    <name evidence="3" type="ORF">E3N88_00688</name>
</gene>
<dbReference type="InterPro" id="IPR025312">
    <property type="entry name" value="DUF4216"/>
</dbReference>
<dbReference type="Pfam" id="PF13952">
    <property type="entry name" value="DUF4216"/>
    <property type="match status" value="1"/>
</dbReference>
<accession>A0A5N6PZ47</accession>
<evidence type="ECO:0008006" key="5">
    <source>
        <dbReference type="Google" id="ProtNLM"/>
    </source>
</evidence>